<evidence type="ECO:0000256" key="4">
    <source>
        <dbReference type="ARBA" id="ARBA00022728"/>
    </source>
</evidence>
<dbReference type="CDD" id="cd11659">
    <property type="entry name" value="SANT_CDC5_II"/>
    <property type="match status" value="1"/>
</dbReference>
<keyword evidence="10" id="KW-0234">DNA repair</keyword>
<dbReference type="InterPro" id="IPR017930">
    <property type="entry name" value="Myb_dom"/>
</dbReference>
<accession>A0A4Y7NJW9</accession>
<feature type="region of interest" description="Disordered" evidence="14">
    <location>
        <begin position="590"/>
        <end position="612"/>
    </location>
</feature>
<feature type="region of interest" description="Disordered" evidence="14">
    <location>
        <begin position="1358"/>
        <end position="1378"/>
    </location>
</feature>
<sequence length="1471" mass="164626">MPRIMIKGGVWRNTEDEILKAAVMKYGKNQWSRIASLLHRKSAKQCKARWFEWLDPSIKKTEWSREEDEKLLHLAKLMPTQWRTIAPIVGRTAAQCLERYEHLLDQAQRKEEGDEPGDDPRKLRPGEIDPNPETKPARPDPKDMDEDELEMLSEARARLANTQGKKAKRKAREKQLEEARRLAALQKRRELRAAGMGVRRGALSHNRRKRGVDYNAEIPFEKQPAIGFYNTASEQYDPFAPNFSQLRQQQLEGELRSVKEDKERKKDKDRLKQRKENEIPAALLQGDQPAAKRSKLVLPEPQISDKDLEQVVKLGRASEAAQDAARESGNRVSDALLADYSIAQSAALRTPRTPAPVTDKILQEAQNLMALTHVETPLVGGVNAPLVNPDFGGATPSSGALATPNTLLTTPFRTPKDAPGAPATPGMLSITSGATPRTGQTLPGATPLMRDKLNINPDDSTEVMQQTIKEQLKRGLGSLPAPKNDFEIVVPEEEMEVDLPPGEGEVKGTYITVEDQADIDARIEEERKKKREAELKRRSQAVQRDLPRPQEVNNGILRPANTSEASLTDLQKAEELIKKEMLTMMHFDSLRNPVSNGSEKGAGPSRKATEASQNFLSSNPYQELNDDDLTDAKELLKTEMEKVKEGMGHDLSFDAYTQVWEECLSQVLFVASQNKYTRASLASKKDRLESASHQLETNRAHMAKEAKKAAKLEKKLRTLTAGYQSRAQALTKQAQDLIEQIEAARIEIETYSFLKKHEDELEQRHAKIIGFLLKVIVGLVEKDNVLENEAANEAVLRLVVQLQRFIPDAAKFDLRFSDQAIRLLETNVTLTIHPFVENLLKTKQFKCSLESAIENYPQEHIRYFLRVLGLLMTPCYSSNLPAHFTTKELLNIFLSTAERAHVEFCSPLLVYGVRHSGQGLYTVSLYELLVTQCCSCLAVLSADAISDCIAVLLVAVIRRGYWAYLFASDILAFLSRYGSAQFCLELVQYVFSLTSTALNYRSTQLLNRLILLLSNNGRTTLLKSHPIDTYLDVWAAVNWSSFTPDQQAVLSRSLIHPSTNSPIPSATVILRLNSLSRSQNKAAIRDRSDLLPGLVRAATQLFLWMSSKQVQDYNKHIEYLTVCSIRAMLTIVQPELKEHHLQLMQILKVVLDAKILTSVLLEASNFLLGIGPKREVPMSKNRKTLKCDVSRLVHHYLLQKGFENTANNLISECADLKGLKPVKAPFKLPRLLGPSLLDLLNGYYDTKDFILEELEPFDFAVYNEQDSLPTLTKSLLQALKQTCQNTSKSVAPECRDASTNTDFVNSDEKLKIDASVATDNSASPVKVTQDAFTSTSSDVSELVKSSCDIGVSTEPCPESRKCDASTNTDPISYPEDDSYSACSNPPSSDLIEEVDFSLVLDRLIGNREIQERIAERINKKTTEVFTPKKTLQNGENDTLSHDISSVIKAIAEETAADPAFDTFLKDCLGMF</sequence>
<feature type="region of interest" description="Disordered" evidence="14">
    <location>
        <begin position="254"/>
        <end position="292"/>
    </location>
</feature>
<dbReference type="Pfam" id="PF11831">
    <property type="entry name" value="Myb_Cef"/>
    <property type="match status" value="1"/>
</dbReference>
<dbReference type="InterPro" id="IPR001005">
    <property type="entry name" value="SANT/Myb"/>
</dbReference>
<dbReference type="CDD" id="cd00167">
    <property type="entry name" value="SANT"/>
    <property type="match status" value="1"/>
</dbReference>
<dbReference type="Gene3D" id="1.10.10.60">
    <property type="entry name" value="Homeodomain-like"/>
    <property type="match status" value="2"/>
</dbReference>
<feature type="domain" description="HTH myb-type" evidence="16">
    <location>
        <begin position="1"/>
        <end position="58"/>
    </location>
</feature>
<dbReference type="GO" id="GO:0000977">
    <property type="term" value="F:RNA polymerase II transcription regulatory region sequence-specific DNA binding"/>
    <property type="evidence" value="ECO:0007669"/>
    <property type="project" value="TreeGrafter"/>
</dbReference>
<keyword evidence="8" id="KW-0238">DNA-binding</keyword>
<dbReference type="Pfam" id="PF14868">
    <property type="entry name" value="DUF4487"/>
    <property type="match status" value="1"/>
</dbReference>
<evidence type="ECO:0000256" key="1">
    <source>
        <dbReference type="ARBA" id="ARBA00004123"/>
    </source>
</evidence>
<evidence type="ECO:0000259" key="15">
    <source>
        <dbReference type="PROSITE" id="PS50090"/>
    </source>
</evidence>
<dbReference type="InterPro" id="IPR047242">
    <property type="entry name" value="CDC5L/Cef1"/>
</dbReference>
<dbReference type="GO" id="GO:0000398">
    <property type="term" value="P:mRNA splicing, via spliceosome"/>
    <property type="evidence" value="ECO:0007669"/>
    <property type="project" value="InterPro"/>
</dbReference>
<dbReference type="InterPro" id="IPR047240">
    <property type="entry name" value="SANT_CDC5L_II"/>
</dbReference>
<dbReference type="GO" id="GO:0000974">
    <property type="term" value="C:Prp19 complex"/>
    <property type="evidence" value="ECO:0007669"/>
    <property type="project" value="InterPro"/>
</dbReference>
<dbReference type="InterPro" id="IPR027902">
    <property type="entry name" value="DUF4487"/>
</dbReference>
<dbReference type="EMBL" id="LR023268">
    <property type="protein sequence ID" value="SVE92887.1"/>
    <property type="molecule type" value="mRNA"/>
</dbReference>
<proteinExistence type="evidence at transcript level"/>
<dbReference type="Pfam" id="PF13921">
    <property type="entry name" value="Myb_DNA-bind_6"/>
    <property type="match status" value="1"/>
</dbReference>
<dbReference type="SUPFAM" id="SSF46689">
    <property type="entry name" value="Homeodomain-like"/>
    <property type="match status" value="1"/>
</dbReference>
<evidence type="ECO:0000256" key="12">
    <source>
        <dbReference type="ARBA" id="ARBA00023306"/>
    </source>
</evidence>
<dbReference type="GO" id="GO:0000981">
    <property type="term" value="F:DNA-binding transcription factor activity, RNA polymerase II-specific"/>
    <property type="evidence" value="ECO:0007669"/>
    <property type="project" value="TreeGrafter"/>
</dbReference>
<dbReference type="PROSITE" id="PS50896">
    <property type="entry name" value="LISH"/>
    <property type="match status" value="1"/>
</dbReference>
<dbReference type="InterPro" id="IPR009057">
    <property type="entry name" value="Homeodomain-like_sf"/>
</dbReference>
<evidence type="ECO:0000256" key="3">
    <source>
        <dbReference type="ARBA" id="ARBA00022664"/>
    </source>
</evidence>
<feature type="domain" description="HTH myb-type" evidence="16">
    <location>
        <begin position="59"/>
        <end position="108"/>
    </location>
</feature>
<organism evidence="17">
    <name type="scientific">Moina brachiata</name>
    <dbReference type="NCBI Taxonomy" id="675436"/>
    <lineage>
        <taxon>Eukaryota</taxon>
        <taxon>Metazoa</taxon>
        <taxon>Ecdysozoa</taxon>
        <taxon>Arthropoda</taxon>
        <taxon>Crustacea</taxon>
        <taxon>Branchiopoda</taxon>
        <taxon>Diplostraca</taxon>
        <taxon>Cladocera</taxon>
        <taxon>Anomopoda</taxon>
        <taxon>Moinidae</taxon>
        <taxon>Moina</taxon>
    </lineage>
</organism>
<feature type="region of interest" description="Disordered" evidence="14">
    <location>
        <begin position="107"/>
        <end position="145"/>
    </location>
</feature>
<dbReference type="GO" id="GO:0006281">
    <property type="term" value="P:DNA repair"/>
    <property type="evidence" value="ECO:0007669"/>
    <property type="project" value="UniProtKB-KW"/>
</dbReference>
<dbReference type="PANTHER" id="PTHR45885">
    <property type="entry name" value="CELL DIVISION CYCLE 5-LIKE PROTEIN"/>
    <property type="match status" value="1"/>
</dbReference>
<evidence type="ECO:0000256" key="2">
    <source>
        <dbReference type="ARBA" id="ARBA00010506"/>
    </source>
</evidence>
<keyword evidence="4" id="KW-0747">Spliceosome</keyword>
<evidence type="ECO:0000256" key="7">
    <source>
        <dbReference type="ARBA" id="ARBA00023054"/>
    </source>
</evidence>
<evidence type="ECO:0000256" key="10">
    <source>
        <dbReference type="ARBA" id="ARBA00023204"/>
    </source>
</evidence>
<evidence type="ECO:0000256" key="14">
    <source>
        <dbReference type="SAM" id="MobiDB-lite"/>
    </source>
</evidence>
<evidence type="ECO:0000313" key="17">
    <source>
        <dbReference type="EMBL" id="SVE92887.1"/>
    </source>
</evidence>
<name>A0A4Y7NJW9_9CRUS</name>
<evidence type="ECO:0000256" key="5">
    <source>
        <dbReference type="ARBA" id="ARBA00022737"/>
    </source>
</evidence>
<dbReference type="PROSITE" id="PS50090">
    <property type="entry name" value="MYB_LIKE"/>
    <property type="match status" value="2"/>
</dbReference>
<evidence type="ECO:0000256" key="8">
    <source>
        <dbReference type="ARBA" id="ARBA00023125"/>
    </source>
</evidence>
<dbReference type="GO" id="GO:0005681">
    <property type="term" value="C:spliceosomal complex"/>
    <property type="evidence" value="ECO:0007669"/>
    <property type="project" value="UniProtKB-KW"/>
</dbReference>
<feature type="compositionally biased region" description="Polar residues" evidence="14">
    <location>
        <begin position="429"/>
        <end position="443"/>
    </location>
</feature>
<evidence type="ECO:0000256" key="6">
    <source>
        <dbReference type="ARBA" id="ARBA00022763"/>
    </source>
</evidence>
<protein>
    <submittedName>
        <fullName evidence="17">EOG090X02CC</fullName>
    </submittedName>
</protein>
<keyword evidence="6" id="KW-0227">DNA damage</keyword>
<keyword evidence="3" id="KW-0507">mRNA processing</keyword>
<reference evidence="17" key="1">
    <citation type="submission" date="2018-08" db="EMBL/GenBank/DDBJ databases">
        <authorList>
            <person name="Cornetti L."/>
        </authorList>
    </citation>
    <scope>NUCLEOTIDE SEQUENCE</scope>
    <source>
        <strain evidence="17">DE-FRO-2-1</strain>
    </source>
</reference>
<dbReference type="PANTHER" id="PTHR45885:SF1">
    <property type="entry name" value="CELL DIVISION CYCLE 5-LIKE PROTEIN"/>
    <property type="match status" value="1"/>
</dbReference>
<feature type="compositionally biased region" description="Basic and acidic residues" evidence="14">
    <location>
        <begin position="107"/>
        <end position="127"/>
    </location>
</feature>
<comment type="subcellular location">
    <subcellularLocation>
        <location evidence="1">Nucleus</location>
    </subcellularLocation>
</comment>
<comment type="similarity">
    <text evidence="2">Belongs to the CEF1 family.</text>
</comment>
<dbReference type="FunFam" id="1.10.10.60:FF:000021">
    <property type="entry name" value="CDC5 cell division cycle 5-like"/>
    <property type="match status" value="1"/>
</dbReference>
<dbReference type="InterPro" id="IPR021786">
    <property type="entry name" value="Cdc5p/Cef1_C"/>
</dbReference>
<dbReference type="PROSITE" id="PS51294">
    <property type="entry name" value="HTH_MYB"/>
    <property type="match status" value="2"/>
</dbReference>
<keyword evidence="5" id="KW-0677">Repeat</keyword>
<feature type="region of interest" description="Disordered" evidence="14">
    <location>
        <begin position="531"/>
        <end position="568"/>
    </location>
</feature>
<keyword evidence="7 13" id="KW-0175">Coiled coil</keyword>
<feature type="domain" description="Myb-like" evidence="15">
    <location>
        <begin position="55"/>
        <end position="104"/>
    </location>
</feature>
<keyword evidence="11" id="KW-0539">Nucleus</keyword>
<dbReference type="InterPro" id="IPR006594">
    <property type="entry name" value="LisH"/>
</dbReference>
<feature type="coiled-coil region" evidence="13">
    <location>
        <begin position="678"/>
        <end position="747"/>
    </location>
</feature>
<evidence type="ECO:0000256" key="9">
    <source>
        <dbReference type="ARBA" id="ARBA00023187"/>
    </source>
</evidence>
<feature type="domain" description="Myb-like" evidence="15">
    <location>
        <begin position="3"/>
        <end position="54"/>
    </location>
</feature>
<evidence type="ECO:0000259" key="16">
    <source>
        <dbReference type="PROSITE" id="PS51294"/>
    </source>
</evidence>
<evidence type="ECO:0000256" key="11">
    <source>
        <dbReference type="ARBA" id="ARBA00023242"/>
    </source>
</evidence>
<gene>
    <name evidence="17" type="primary">EOG090X02CC</name>
</gene>
<feature type="region of interest" description="Disordered" evidence="14">
    <location>
        <begin position="429"/>
        <end position="450"/>
    </location>
</feature>
<dbReference type="SMART" id="SM00717">
    <property type="entry name" value="SANT"/>
    <property type="match status" value="2"/>
</dbReference>
<evidence type="ECO:0000256" key="13">
    <source>
        <dbReference type="SAM" id="Coils"/>
    </source>
</evidence>
<feature type="compositionally biased region" description="Basic and acidic residues" evidence="14">
    <location>
        <begin position="254"/>
        <end position="278"/>
    </location>
</feature>
<dbReference type="FunFam" id="1.10.10.60:FF:000091">
    <property type="entry name" value="CDC5 cell division cycle 5-like"/>
    <property type="match status" value="1"/>
</dbReference>
<keyword evidence="9" id="KW-0508">mRNA splicing</keyword>
<keyword evidence="12" id="KW-0131">Cell cycle</keyword>